<dbReference type="SUPFAM" id="SSF52833">
    <property type="entry name" value="Thioredoxin-like"/>
    <property type="match status" value="1"/>
</dbReference>
<accession>A0A3B0SGZ0</accession>
<dbReference type="InterPro" id="IPR050931">
    <property type="entry name" value="Mito_Protein_Transport_Metaxin"/>
</dbReference>
<protein>
    <recommendedName>
        <fullName evidence="4">Glutathione S-transferase</fullName>
    </recommendedName>
</protein>
<dbReference type="SFLD" id="SFLDG01180">
    <property type="entry name" value="SUF1"/>
    <property type="match status" value="1"/>
</dbReference>
<feature type="domain" description="Metaxin glutathione S-transferase" evidence="1">
    <location>
        <begin position="168"/>
        <end position="228"/>
    </location>
</feature>
<reference evidence="3" key="1">
    <citation type="submission" date="2018-06" db="EMBL/GenBank/DDBJ databases">
        <authorList>
            <person name="Zhirakovskaya E."/>
        </authorList>
    </citation>
    <scope>NUCLEOTIDE SEQUENCE</scope>
</reference>
<dbReference type="PANTHER" id="PTHR12289:SF41">
    <property type="entry name" value="FAILED AXON CONNECTIONS-RELATED"/>
    <property type="match status" value="1"/>
</dbReference>
<dbReference type="GO" id="GO:0005737">
    <property type="term" value="C:cytoplasm"/>
    <property type="evidence" value="ECO:0007669"/>
    <property type="project" value="TreeGrafter"/>
</dbReference>
<dbReference type="CDD" id="cd03080">
    <property type="entry name" value="GST_N_Metaxin_like"/>
    <property type="match status" value="1"/>
</dbReference>
<evidence type="ECO:0000259" key="2">
    <source>
        <dbReference type="Pfam" id="PF17172"/>
    </source>
</evidence>
<evidence type="ECO:0000259" key="1">
    <source>
        <dbReference type="Pfam" id="PF17171"/>
    </source>
</evidence>
<gene>
    <name evidence="3" type="ORF">MNBD_ALPHA02-395</name>
</gene>
<dbReference type="Pfam" id="PF17171">
    <property type="entry name" value="GST_C_6"/>
    <property type="match status" value="1"/>
</dbReference>
<proteinExistence type="predicted"/>
<dbReference type="InterPro" id="IPR033468">
    <property type="entry name" value="Metaxin_GST"/>
</dbReference>
<dbReference type="InterPro" id="IPR012336">
    <property type="entry name" value="Thioredoxin-like_fold"/>
</dbReference>
<dbReference type="AlphaFoldDB" id="A0A3B0SGZ0"/>
<dbReference type="InterPro" id="IPR026928">
    <property type="entry name" value="FAX/IsoI-like"/>
</dbReference>
<dbReference type="EMBL" id="UOED01000102">
    <property type="protein sequence ID" value="VAV95543.1"/>
    <property type="molecule type" value="Genomic_DNA"/>
</dbReference>
<dbReference type="InterPro" id="IPR040079">
    <property type="entry name" value="Glutathione_S-Trfase"/>
</dbReference>
<evidence type="ECO:0008006" key="4">
    <source>
        <dbReference type="Google" id="ProtNLM"/>
    </source>
</evidence>
<dbReference type="SFLD" id="SFLDG01200">
    <property type="entry name" value="SUF1.1"/>
    <property type="match status" value="1"/>
</dbReference>
<feature type="domain" description="Thioredoxin-like fold" evidence="2">
    <location>
        <begin position="18"/>
        <end position="115"/>
    </location>
</feature>
<dbReference type="PANTHER" id="PTHR12289">
    <property type="entry name" value="METAXIN RELATED"/>
    <property type="match status" value="1"/>
</dbReference>
<dbReference type="InterPro" id="IPR036282">
    <property type="entry name" value="Glutathione-S-Trfase_C_sf"/>
</dbReference>
<dbReference type="SFLD" id="SFLDS00019">
    <property type="entry name" value="Glutathione_Transferase_(cytos"/>
    <property type="match status" value="1"/>
</dbReference>
<dbReference type="Pfam" id="PF17172">
    <property type="entry name" value="GST_N_4"/>
    <property type="match status" value="1"/>
</dbReference>
<dbReference type="SUPFAM" id="SSF47616">
    <property type="entry name" value="GST C-terminal domain-like"/>
    <property type="match status" value="1"/>
</dbReference>
<sequence length="237" mass="26921">MIELYNFGARGKICDPSPFCVKVETYLKMAGLPFETHSGPDNLRKSPKDKLPFIRDDGEMIADSSFIIRYLEQKHDHTLDGHLTDAQKAAAHALTKMIGENLYWTMVYSRWIMDHNWVILRKMFFGSLPFPLKLFVPGMVRKNVLKGMKGHGIGRHSEAEIIEIGTWDLKALSDALGDKEYFFGDRPCSMDAAAFGILSQMILSDTFTTPIFDAARKHDNLVGFTNRVYDKYFADLG</sequence>
<evidence type="ECO:0000313" key="3">
    <source>
        <dbReference type="EMBL" id="VAV95543.1"/>
    </source>
</evidence>
<organism evidence="3">
    <name type="scientific">hydrothermal vent metagenome</name>
    <dbReference type="NCBI Taxonomy" id="652676"/>
    <lineage>
        <taxon>unclassified sequences</taxon>
        <taxon>metagenomes</taxon>
        <taxon>ecological metagenomes</taxon>
    </lineage>
</organism>
<name>A0A3B0SGZ0_9ZZZZ</name>
<dbReference type="InterPro" id="IPR036249">
    <property type="entry name" value="Thioredoxin-like_sf"/>
</dbReference>
<dbReference type="Gene3D" id="1.20.1050.10">
    <property type="match status" value="1"/>
</dbReference>
<dbReference type="Gene3D" id="3.40.30.10">
    <property type="entry name" value="Glutaredoxin"/>
    <property type="match status" value="1"/>
</dbReference>